<feature type="compositionally biased region" description="Basic and acidic residues" evidence="1">
    <location>
        <begin position="246"/>
        <end position="257"/>
    </location>
</feature>
<accession>A0A644VDG1</accession>
<comment type="caution">
    <text evidence="2">The sequence shown here is derived from an EMBL/GenBank/DDBJ whole genome shotgun (WGS) entry which is preliminary data.</text>
</comment>
<protein>
    <submittedName>
        <fullName evidence="2">Uncharacterized protein</fullName>
    </submittedName>
</protein>
<feature type="region of interest" description="Disordered" evidence="1">
    <location>
        <begin position="1"/>
        <end position="56"/>
    </location>
</feature>
<evidence type="ECO:0000256" key="1">
    <source>
        <dbReference type="SAM" id="MobiDB-lite"/>
    </source>
</evidence>
<dbReference type="AlphaFoldDB" id="A0A644VDG1"/>
<feature type="compositionally biased region" description="Basic and acidic residues" evidence="1">
    <location>
        <begin position="100"/>
        <end position="113"/>
    </location>
</feature>
<feature type="region of interest" description="Disordered" evidence="1">
    <location>
        <begin position="223"/>
        <end position="257"/>
    </location>
</feature>
<name>A0A644VDG1_9ZZZZ</name>
<proteinExistence type="predicted"/>
<evidence type="ECO:0000313" key="2">
    <source>
        <dbReference type="EMBL" id="MPL88753.1"/>
    </source>
</evidence>
<feature type="compositionally biased region" description="Basic residues" evidence="1">
    <location>
        <begin position="172"/>
        <end position="188"/>
    </location>
</feature>
<feature type="region of interest" description="Disordered" evidence="1">
    <location>
        <begin position="94"/>
        <end position="144"/>
    </location>
</feature>
<organism evidence="2">
    <name type="scientific">bioreactor metagenome</name>
    <dbReference type="NCBI Taxonomy" id="1076179"/>
    <lineage>
        <taxon>unclassified sequences</taxon>
        <taxon>metagenomes</taxon>
        <taxon>ecological metagenomes</taxon>
    </lineage>
</organism>
<feature type="compositionally biased region" description="Low complexity" evidence="1">
    <location>
        <begin position="42"/>
        <end position="56"/>
    </location>
</feature>
<dbReference type="EMBL" id="VSSQ01000264">
    <property type="protein sequence ID" value="MPL88753.1"/>
    <property type="molecule type" value="Genomic_DNA"/>
</dbReference>
<sequence length="257" mass="26946">MLGREAVEEMAGEAQPLRDLRPACRPLAEQAGGQRQQPRRPVPGARPADGAAAAGADEGQILARAGDGAAAEIKRIAELVEELHFPAQIVERPARHRIADHREERLGRGEKRGVGGAFGQREGKHRAGGGQPGKRQPVAHRARARGDRFDGEGAELVLEPGVPAQGDGRAGLQRRRHLPRGAAAHHARMPAMGHGEDLDQRRGLALRAGREDGAVVLPVHAGGSGAGFRAERPGGCLPPGPPEGISGKEKGKGALSR</sequence>
<gene>
    <name evidence="2" type="ORF">SDC9_34780</name>
</gene>
<reference evidence="2" key="1">
    <citation type="submission" date="2019-08" db="EMBL/GenBank/DDBJ databases">
        <authorList>
            <person name="Kucharzyk K."/>
            <person name="Murdoch R.W."/>
            <person name="Higgins S."/>
            <person name="Loffler F."/>
        </authorList>
    </citation>
    <scope>NUCLEOTIDE SEQUENCE</scope>
</reference>
<feature type="region of interest" description="Disordered" evidence="1">
    <location>
        <begin position="156"/>
        <end position="199"/>
    </location>
</feature>